<protein>
    <recommendedName>
        <fullName evidence="5">DUF2681 domain-containing protein</fullName>
    </recommendedName>
</protein>
<evidence type="ECO:0000313" key="4">
    <source>
        <dbReference type="Proteomes" id="UP000234240"/>
    </source>
</evidence>
<organism evidence="3 4">
    <name type="scientific">Chimaeribacter californicus</name>
    <dbReference type="NCBI Taxonomy" id="2060067"/>
    <lineage>
        <taxon>Bacteria</taxon>
        <taxon>Pseudomonadati</taxon>
        <taxon>Pseudomonadota</taxon>
        <taxon>Gammaproteobacteria</taxon>
        <taxon>Enterobacterales</taxon>
        <taxon>Yersiniaceae</taxon>
        <taxon>Chimaeribacter</taxon>
    </lineage>
</organism>
<evidence type="ECO:0000313" key="3">
    <source>
        <dbReference type="EMBL" id="PLR40730.1"/>
    </source>
</evidence>
<keyword evidence="2" id="KW-0812">Transmembrane</keyword>
<name>A0A2N5EDW2_9GAMM</name>
<dbReference type="AlphaFoldDB" id="A0A2N5EDW2"/>
<proteinExistence type="predicted"/>
<comment type="caution">
    <text evidence="3">The sequence shown here is derived from an EMBL/GenBank/DDBJ whole genome shotgun (WGS) entry which is preliminary data.</text>
</comment>
<keyword evidence="2" id="KW-1133">Transmembrane helix</keyword>
<evidence type="ECO:0000256" key="2">
    <source>
        <dbReference type="SAM" id="Phobius"/>
    </source>
</evidence>
<dbReference type="EMBL" id="PJZF01000003">
    <property type="protein sequence ID" value="PLR40730.1"/>
    <property type="molecule type" value="Genomic_DNA"/>
</dbReference>
<feature type="region of interest" description="Disordered" evidence="1">
    <location>
        <begin position="59"/>
        <end position="95"/>
    </location>
</feature>
<evidence type="ECO:0000256" key="1">
    <source>
        <dbReference type="SAM" id="MobiDB-lite"/>
    </source>
</evidence>
<keyword evidence="2" id="KW-0472">Membrane</keyword>
<keyword evidence="4" id="KW-1185">Reference proteome</keyword>
<dbReference type="Proteomes" id="UP000234240">
    <property type="component" value="Unassembled WGS sequence"/>
</dbReference>
<sequence>MTALLSGWWSEILAGLAVVVALVASYFGGKKIGTTQTQAKADVTAAKVESAQVSAVAEKQKENAQVAKDAQTTNAALSDAASRNKLHSSRYNSDD</sequence>
<evidence type="ECO:0008006" key="5">
    <source>
        <dbReference type="Google" id="ProtNLM"/>
    </source>
</evidence>
<feature type="transmembrane region" description="Helical" evidence="2">
    <location>
        <begin position="12"/>
        <end position="29"/>
    </location>
</feature>
<accession>A0A2N5EDW2</accession>
<gene>
    <name evidence="3" type="ORF">CYR55_05470</name>
</gene>
<dbReference type="OrthoDB" id="6522149at2"/>
<dbReference type="RefSeq" id="WP_101815143.1">
    <property type="nucleotide sequence ID" value="NZ_PJZF01000003.1"/>
</dbReference>
<reference evidence="3 4" key="1">
    <citation type="submission" date="2017-12" db="EMBL/GenBank/DDBJ databases">
        <title>Characterization of six clinical isolates of Enterochimera gen. nov., a novel genus of the Yersiniaciae family and the three species Enterochimera arupensis sp. nov., Enterochimera coloradensis sp. nov, and Enterochimera californica sp. nov.</title>
        <authorList>
            <person name="Rossi A."/>
            <person name="Fisher M."/>
        </authorList>
    </citation>
    <scope>NUCLEOTIDE SEQUENCE [LARGE SCALE GENOMIC DNA]</scope>
    <source>
        <strain evidence="4">2015-Iso6</strain>
    </source>
</reference>